<evidence type="ECO:0008006" key="3">
    <source>
        <dbReference type="Google" id="ProtNLM"/>
    </source>
</evidence>
<reference evidence="1 2" key="1">
    <citation type="submission" date="2019-09" db="EMBL/GenBank/DDBJ databases">
        <title>Draft genome of the ectomycorrhizal ascomycete Sphaerosporella brunnea.</title>
        <authorList>
            <consortium name="DOE Joint Genome Institute"/>
            <person name="Benucci G.M."/>
            <person name="Marozzi G."/>
            <person name="Antonielli L."/>
            <person name="Sanchez S."/>
            <person name="Marco P."/>
            <person name="Wang X."/>
            <person name="Falini L.B."/>
            <person name="Barry K."/>
            <person name="Haridas S."/>
            <person name="Lipzen A."/>
            <person name="Labutti K."/>
            <person name="Grigoriev I.V."/>
            <person name="Murat C."/>
            <person name="Martin F."/>
            <person name="Albertini E."/>
            <person name="Donnini D."/>
            <person name="Bonito G."/>
        </authorList>
    </citation>
    <scope>NUCLEOTIDE SEQUENCE [LARGE SCALE GENOMIC DNA]</scope>
    <source>
        <strain evidence="1 2">Sb_GMNB300</strain>
    </source>
</reference>
<accession>A0A5J5F0J6</accession>
<evidence type="ECO:0000313" key="2">
    <source>
        <dbReference type="Proteomes" id="UP000326924"/>
    </source>
</evidence>
<dbReference type="AlphaFoldDB" id="A0A5J5F0J6"/>
<dbReference type="EMBL" id="VXIS01000062">
    <property type="protein sequence ID" value="KAA8908984.1"/>
    <property type="molecule type" value="Genomic_DNA"/>
</dbReference>
<dbReference type="OrthoDB" id="5365320at2759"/>
<proteinExistence type="predicted"/>
<name>A0A5J5F0J6_9PEZI</name>
<keyword evidence="2" id="KW-1185">Reference proteome</keyword>
<sequence length="329" mass="38509">MPTTICTLPRELLSEIFGDLEQLSSAIALARTCKQMYIVWVGDRSDICFELLPTHPLLNRCLYPDPTSALLDEYSSLWRDGLYMDYKYHGVVPRDGFKFAERILIVARGVRRAATEILGLIRSFQLHTEMNYLDLTASLSCMPFDEGGWAHYGEVAIARLLYRLLVHLHEYRYNNNGFQVAGHRDFTLYALATFIANFWRPDWGFPNITDIVSEDDISEHWAHGFRLIDWYFVMMGVRNHEVFRDFLREGDVAFRHLGIDPGWRIAAMKWAAIHMELYGLNRFSGGILWSEAWVLTSFFEPLHEIRRTYYWTIWEASIYYANYSATRPQ</sequence>
<gene>
    <name evidence="1" type="ORF">FN846DRAFT_943571</name>
</gene>
<dbReference type="Proteomes" id="UP000326924">
    <property type="component" value="Unassembled WGS sequence"/>
</dbReference>
<organism evidence="1 2">
    <name type="scientific">Sphaerosporella brunnea</name>
    <dbReference type="NCBI Taxonomy" id="1250544"/>
    <lineage>
        <taxon>Eukaryota</taxon>
        <taxon>Fungi</taxon>
        <taxon>Dikarya</taxon>
        <taxon>Ascomycota</taxon>
        <taxon>Pezizomycotina</taxon>
        <taxon>Pezizomycetes</taxon>
        <taxon>Pezizales</taxon>
        <taxon>Pyronemataceae</taxon>
        <taxon>Sphaerosporella</taxon>
    </lineage>
</organism>
<evidence type="ECO:0000313" key="1">
    <source>
        <dbReference type="EMBL" id="KAA8908984.1"/>
    </source>
</evidence>
<comment type="caution">
    <text evidence="1">The sequence shown here is derived from an EMBL/GenBank/DDBJ whole genome shotgun (WGS) entry which is preliminary data.</text>
</comment>
<dbReference type="InParanoid" id="A0A5J5F0J6"/>
<protein>
    <recommendedName>
        <fullName evidence="3">F-box domain-containing protein</fullName>
    </recommendedName>
</protein>